<dbReference type="GO" id="GO:0044205">
    <property type="term" value="P:'de novo' UMP biosynthetic process"/>
    <property type="evidence" value="ECO:0007669"/>
    <property type="project" value="UniProtKB-UniRule"/>
</dbReference>
<sequence>MTGIRGGRILDPATGTEKTADLLIQDGKIAAMGQGLDFSGCEEIIEAEGLTVAPGLVDVHVHFRDPGLTYKEDIHTGAAAAAAGGFTTVVCMANTRPVTDNPETLRYVLEQGKDTGIHVLACASVTKGMQGKELTDMQELRRQGAAGFTDDGIPILDRELLRRALLEADALQVPVSLHEEDPALIAQNGINRGRISEKLGIGGSPAEAEITMVEQDCRLAEETGTAVNIQHISTAGAVEAVRRSKARGSRVTAEAAPHHFTLTEDAVPEYGTLAKMNPPLRTEADRQAVIRGLQDGTIDMIATDHAPHSVAEKAKPLTEAPSGIIGLETALALGITELVKPGHLTLMELMEKMSRNPAKLYHLPFPGVAAGAPADLVIFDENQEWVPEHFASKAVNTPFKGRKLTGQVRYTICGGKIVYQA</sequence>
<dbReference type="CDD" id="cd01317">
    <property type="entry name" value="DHOase_IIa"/>
    <property type="match status" value="1"/>
</dbReference>
<dbReference type="PROSITE" id="PS00483">
    <property type="entry name" value="DIHYDROOROTASE_2"/>
    <property type="match status" value="1"/>
</dbReference>
<dbReference type="NCBIfam" id="NF006839">
    <property type="entry name" value="PRK09357.1-4"/>
    <property type="match status" value="1"/>
</dbReference>
<name>A0A923LA24_9FIRM</name>
<feature type="binding site" evidence="6">
    <location>
        <position position="231"/>
    </location>
    <ligand>
        <name>Zn(2+)</name>
        <dbReference type="ChEBI" id="CHEBI:29105"/>
        <label>2</label>
    </ligand>
</feature>
<keyword evidence="3 6" id="KW-0479">Metal-binding</keyword>
<evidence type="ECO:0000313" key="8">
    <source>
        <dbReference type="EMBL" id="MBC5658683.1"/>
    </source>
</evidence>
<dbReference type="InterPro" id="IPR002195">
    <property type="entry name" value="Dihydroorotase_CS"/>
</dbReference>
<dbReference type="NCBIfam" id="TIGR00857">
    <property type="entry name" value="pyrC_multi"/>
    <property type="match status" value="1"/>
</dbReference>
<dbReference type="AlphaFoldDB" id="A0A923LA24"/>
<evidence type="ECO:0000256" key="2">
    <source>
        <dbReference type="ARBA" id="ARBA00010286"/>
    </source>
</evidence>
<organism evidence="8 9">
    <name type="scientific">Anaerosacchariphilus hominis</name>
    <dbReference type="NCBI Taxonomy" id="2763017"/>
    <lineage>
        <taxon>Bacteria</taxon>
        <taxon>Bacillati</taxon>
        <taxon>Bacillota</taxon>
        <taxon>Clostridia</taxon>
        <taxon>Lachnospirales</taxon>
        <taxon>Lachnospiraceae</taxon>
        <taxon>Anaerosacchariphilus</taxon>
    </lineage>
</organism>
<evidence type="ECO:0000313" key="9">
    <source>
        <dbReference type="Proteomes" id="UP000649345"/>
    </source>
</evidence>
<dbReference type="GO" id="GO:0004151">
    <property type="term" value="F:dihydroorotase activity"/>
    <property type="evidence" value="ECO:0007669"/>
    <property type="project" value="UniProtKB-UniRule"/>
</dbReference>
<comment type="function">
    <text evidence="1 6">Catalyzes the reversible cyclization of carbamoyl aspartate to dihydroorotate.</text>
</comment>
<keyword evidence="5 6" id="KW-0665">Pyrimidine biosynthesis</keyword>
<comment type="pathway">
    <text evidence="6">Pyrimidine metabolism; UMP biosynthesis via de novo pathway; (S)-dihydroorotate from bicarbonate: step 3/3.</text>
</comment>
<comment type="caution">
    <text evidence="8">The sequence shown here is derived from an EMBL/GenBank/DDBJ whole genome shotgun (WGS) entry which is preliminary data.</text>
</comment>
<dbReference type="EMBL" id="JACOOR010000002">
    <property type="protein sequence ID" value="MBC5658683.1"/>
    <property type="molecule type" value="Genomic_DNA"/>
</dbReference>
<evidence type="ECO:0000259" key="7">
    <source>
        <dbReference type="Pfam" id="PF01979"/>
    </source>
</evidence>
<dbReference type="InterPro" id="IPR011059">
    <property type="entry name" value="Metal-dep_hydrolase_composite"/>
</dbReference>
<feature type="binding site" evidence="6">
    <location>
        <position position="94"/>
    </location>
    <ligand>
        <name>substrate</name>
    </ligand>
</feature>
<dbReference type="InterPro" id="IPR050138">
    <property type="entry name" value="DHOase/Allantoinase_Hydrolase"/>
</dbReference>
<gene>
    <name evidence="6" type="primary">pyrC</name>
    <name evidence="8" type="ORF">H8S44_02700</name>
</gene>
<comment type="caution">
    <text evidence="6">Lacks conserved residue(s) required for the propagation of feature annotation.</text>
</comment>
<feature type="binding site" evidence="6">
    <location>
        <position position="60"/>
    </location>
    <ligand>
        <name>Zn(2+)</name>
        <dbReference type="ChEBI" id="CHEBI:29105"/>
        <label>1</label>
    </ligand>
</feature>
<dbReference type="SUPFAM" id="SSF51556">
    <property type="entry name" value="Metallo-dependent hydrolases"/>
    <property type="match status" value="1"/>
</dbReference>
<keyword evidence="9" id="KW-1185">Reference proteome</keyword>
<dbReference type="Gene3D" id="2.30.40.10">
    <property type="entry name" value="Urease, subunit C, domain 1"/>
    <property type="match status" value="1"/>
</dbReference>
<dbReference type="GO" id="GO:0006145">
    <property type="term" value="P:purine nucleobase catabolic process"/>
    <property type="evidence" value="ECO:0007669"/>
    <property type="project" value="TreeGrafter"/>
</dbReference>
<dbReference type="GO" id="GO:0008270">
    <property type="term" value="F:zinc ion binding"/>
    <property type="evidence" value="ECO:0007669"/>
    <property type="project" value="UniProtKB-UniRule"/>
</dbReference>
<feature type="binding site" evidence="6">
    <location>
        <begin position="62"/>
        <end position="64"/>
    </location>
    <ligand>
        <name>substrate</name>
    </ligand>
</feature>
<comment type="cofactor">
    <cofactor evidence="6">
        <name>Zn(2+)</name>
        <dbReference type="ChEBI" id="CHEBI:29105"/>
    </cofactor>
    <text evidence="6">Binds 2 Zn(2+) ions per subunit.</text>
</comment>
<dbReference type="InterPro" id="IPR032466">
    <property type="entry name" value="Metal_Hydrolase"/>
</dbReference>
<feature type="active site" evidence="6">
    <location>
        <position position="304"/>
    </location>
</feature>
<dbReference type="Proteomes" id="UP000649345">
    <property type="component" value="Unassembled WGS sequence"/>
</dbReference>
<accession>A0A923LA24</accession>
<feature type="binding site" evidence="6">
    <location>
        <position position="178"/>
    </location>
    <ligand>
        <name>Zn(2+)</name>
        <dbReference type="ChEBI" id="CHEBI:29105"/>
        <label>2</label>
    </ligand>
</feature>
<feature type="binding site" evidence="6">
    <location>
        <position position="277"/>
    </location>
    <ligand>
        <name>substrate</name>
    </ligand>
</feature>
<keyword evidence="4 6" id="KW-0378">Hydrolase</keyword>
<evidence type="ECO:0000256" key="5">
    <source>
        <dbReference type="ARBA" id="ARBA00022975"/>
    </source>
</evidence>
<comment type="catalytic activity">
    <reaction evidence="6">
        <text>(S)-dihydroorotate + H2O = N-carbamoyl-L-aspartate + H(+)</text>
        <dbReference type="Rhea" id="RHEA:24296"/>
        <dbReference type="ChEBI" id="CHEBI:15377"/>
        <dbReference type="ChEBI" id="CHEBI:15378"/>
        <dbReference type="ChEBI" id="CHEBI:30864"/>
        <dbReference type="ChEBI" id="CHEBI:32814"/>
        <dbReference type="EC" id="3.5.2.3"/>
    </reaction>
</comment>
<dbReference type="EC" id="3.5.2.3" evidence="6"/>
<comment type="similarity">
    <text evidence="2 6">Belongs to the metallo-dependent hydrolases superfamily. DHOase family. Class I DHOase subfamily.</text>
</comment>
<dbReference type="GO" id="GO:0004038">
    <property type="term" value="F:allantoinase activity"/>
    <property type="evidence" value="ECO:0007669"/>
    <property type="project" value="TreeGrafter"/>
</dbReference>
<dbReference type="Pfam" id="PF01979">
    <property type="entry name" value="Amidohydro_1"/>
    <property type="match status" value="1"/>
</dbReference>
<dbReference type="PANTHER" id="PTHR43668">
    <property type="entry name" value="ALLANTOINASE"/>
    <property type="match status" value="1"/>
</dbReference>
<keyword evidence="6" id="KW-0862">Zinc</keyword>
<dbReference type="InterPro" id="IPR006680">
    <property type="entry name" value="Amidohydro-rel"/>
</dbReference>
<feature type="binding site" evidence="6">
    <location>
        <position position="151"/>
    </location>
    <ligand>
        <name>Zn(2+)</name>
        <dbReference type="ChEBI" id="CHEBI:29105"/>
        <label>2</label>
    </ligand>
</feature>
<dbReference type="RefSeq" id="WP_186873376.1">
    <property type="nucleotide sequence ID" value="NZ_JACOOR010000002.1"/>
</dbReference>
<feature type="binding site" evidence="6">
    <location>
        <position position="62"/>
    </location>
    <ligand>
        <name>Zn(2+)</name>
        <dbReference type="ChEBI" id="CHEBI:29105"/>
        <label>1</label>
    </ligand>
</feature>
<dbReference type="Gene3D" id="3.20.20.140">
    <property type="entry name" value="Metal-dependent hydrolases"/>
    <property type="match status" value="1"/>
</dbReference>
<feature type="binding site" evidence="6">
    <location>
        <position position="304"/>
    </location>
    <ligand>
        <name>Zn(2+)</name>
        <dbReference type="ChEBI" id="CHEBI:29105"/>
        <label>1</label>
    </ligand>
</feature>
<protein>
    <recommendedName>
        <fullName evidence="6">Dihydroorotase</fullName>
        <shortName evidence="6">DHOase</shortName>
        <ecNumber evidence="6">3.5.2.3</ecNumber>
    </recommendedName>
</protein>
<feature type="binding site" evidence="6">
    <location>
        <position position="151"/>
    </location>
    <ligand>
        <name>Zn(2+)</name>
        <dbReference type="ChEBI" id="CHEBI:29105"/>
        <label>1</label>
    </ligand>
</feature>
<evidence type="ECO:0000256" key="1">
    <source>
        <dbReference type="ARBA" id="ARBA00002368"/>
    </source>
</evidence>
<proteinExistence type="inferred from homology"/>
<feature type="domain" description="Amidohydrolase-related" evidence="7">
    <location>
        <begin position="51"/>
        <end position="418"/>
    </location>
</feature>
<dbReference type="PROSITE" id="PS00482">
    <property type="entry name" value="DIHYDROOROTASE_1"/>
    <property type="match status" value="1"/>
</dbReference>
<dbReference type="HAMAP" id="MF_00220_B">
    <property type="entry name" value="PyrC_classI_B"/>
    <property type="match status" value="1"/>
</dbReference>
<dbReference type="PANTHER" id="PTHR43668:SF2">
    <property type="entry name" value="ALLANTOINASE"/>
    <property type="match status" value="1"/>
</dbReference>
<evidence type="ECO:0000256" key="6">
    <source>
        <dbReference type="HAMAP-Rule" id="MF_00220"/>
    </source>
</evidence>
<dbReference type="SUPFAM" id="SSF51338">
    <property type="entry name" value="Composite domain of metallo-dependent hydrolases"/>
    <property type="match status" value="1"/>
</dbReference>
<feature type="binding site" evidence="6">
    <location>
        <position position="308"/>
    </location>
    <ligand>
        <name>substrate</name>
    </ligand>
</feature>
<reference evidence="8" key="1">
    <citation type="submission" date="2020-08" db="EMBL/GenBank/DDBJ databases">
        <title>Genome public.</title>
        <authorList>
            <person name="Liu C."/>
            <person name="Sun Q."/>
        </authorList>
    </citation>
    <scope>NUCLEOTIDE SEQUENCE</scope>
    <source>
        <strain evidence="8">NSJ-68</strain>
    </source>
</reference>
<dbReference type="InterPro" id="IPR004722">
    <property type="entry name" value="DHOase"/>
</dbReference>
<dbReference type="GO" id="GO:0005737">
    <property type="term" value="C:cytoplasm"/>
    <property type="evidence" value="ECO:0007669"/>
    <property type="project" value="TreeGrafter"/>
</dbReference>
<evidence type="ECO:0000256" key="4">
    <source>
        <dbReference type="ARBA" id="ARBA00022801"/>
    </source>
</evidence>
<evidence type="ECO:0000256" key="3">
    <source>
        <dbReference type="ARBA" id="ARBA00022723"/>
    </source>
</evidence>